<keyword evidence="2" id="KW-1185">Reference proteome</keyword>
<protein>
    <recommendedName>
        <fullName evidence="3">YbhB/YbcL family Raf kinase inhibitor-like protein</fullName>
    </recommendedName>
</protein>
<dbReference type="InterPro" id="IPR036610">
    <property type="entry name" value="PEBP-like_sf"/>
</dbReference>
<dbReference type="Gene3D" id="3.90.280.10">
    <property type="entry name" value="PEBP-like"/>
    <property type="match status" value="1"/>
</dbReference>
<dbReference type="SUPFAM" id="SSF49777">
    <property type="entry name" value="PEBP-like"/>
    <property type="match status" value="1"/>
</dbReference>
<gene>
    <name evidence="1" type="ORF">FNU79_18790</name>
</gene>
<dbReference type="OrthoDB" id="9797506at2"/>
<dbReference type="AlphaFoldDB" id="A0A553UET9"/>
<dbReference type="Pfam" id="PF01161">
    <property type="entry name" value="PBP"/>
    <property type="match status" value="1"/>
</dbReference>
<dbReference type="InterPro" id="IPR008914">
    <property type="entry name" value="PEBP"/>
</dbReference>
<reference evidence="1 2" key="1">
    <citation type="submission" date="2019-07" db="EMBL/GenBank/DDBJ databases">
        <title>Deinococcus detaillus sp. nov., isolated from humus soil in Antarctica.</title>
        <authorList>
            <person name="Zhang K."/>
        </authorList>
    </citation>
    <scope>NUCLEOTIDE SEQUENCE [LARGE SCALE GENOMIC DNA]</scope>
    <source>
        <strain evidence="1 2">H1</strain>
    </source>
</reference>
<sequence length="148" mass="15687">MSWSITAAPFKVSLSGSDPALQCSSANTPVLKFSGTPPKGTKSYAIIFWDQMPSSLSGRWLVFDLPRGTTSLAAVSAGNLKLAGGQAATNEAKRAGYSAICSKGHHDIYIDYYALNVASLNLPAGTPLQTLHSAIKRHKLQEAKAHLT</sequence>
<organism evidence="1 2">
    <name type="scientific">Deinococcus detaillensis</name>
    <dbReference type="NCBI Taxonomy" id="2592048"/>
    <lineage>
        <taxon>Bacteria</taxon>
        <taxon>Thermotogati</taxon>
        <taxon>Deinococcota</taxon>
        <taxon>Deinococci</taxon>
        <taxon>Deinococcales</taxon>
        <taxon>Deinococcaceae</taxon>
        <taxon>Deinococcus</taxon>
    </lineage>
</organism>
<name>A0A553UET9_9DEIO</name>
<evidence type="ECO:0008006" key="3">
    <source>
        <dbReference type="Google" id="ProtNLM"/>
    </source>
</evidence>
<dbReference type="EMBL" id="VKDB01000068">
    <property type="protein sequence ID" value="TSA78699.1"/>
    <property type="molecule type" value="Genomic_DNA"/>
</dbReference>
<dbReference type="RefSeq" id="WP_143722315.1">
    <property type="nucleotide sequence ID" value="NZ_VKDB01000068.1"/>
</dbReference>
<accession>A0A553UET9</accession>
<comment type="caution">
    <text evidence="1">The sequence shown here is derived from an EMBL/GenBank/DDBJ whole genome shotgun (WGS) entry which is preliminary data.</text>
</comment>
<evidence type="ECO:0000313" key="2">
    <source>
        <dbReference type="Proteomes" id="UP000316092"/>
    </source>
</evidence>
<proteinExistence type="predicted"/>
<dbReference type="Proteomes" id="UP000316092">
    <property type="component" value="Unassembled WGS sequence"/>
</dbReference>
<evidence type="ECO:0000313" key="1">
    <source>
        <dbReference type="EMBL" id="TSA78699.1"/>
    </source>
</evidence>